<organism evidence="1 2">
    <name type="scientific">Ligilactobacillus acidipiscis</name>
    <dbReference type="NCBI Taxonomy" id="89059"/>
    <lineage>
        <taxon>Bacteria</taxon>
        <taxon>Bacillati</taxon>
        <taxon>Bacillota</taxon>
        <taxon>Bacilli</taxon>
        <taxon>Lactobacillales</taxon>
        <taxon>Lactobacillaceae</taxon>
        <taxon>Ligilactobacillus</taxon>
    </lineage>
</organism>
<dbReference type="AlphaFoldDB" id="A0A921FBG3"/>
<dbReference type="InterPro" id="IPR019612">
    <property type="entry name" value="Minor_capsid_put"/>
</dbReference>
<gene>
    <name evidence="1" type="ORF">K8V00_09950</name>
</gene>
<evidence type="ECO:0000313" key="2">
    <source>
        <dbReference type="Proteomes" id="UP000707535"/>
    </source>
</evidence>
<dbReference type="EMBL" id="DYXG01000095">
    <property type="protein sequence ID" value="HJE97933.1"/>
    <property type="molecule type" value="Genomic_DNA"/>
</dbReference>
<accession>A0A921FBG3</accession>
<dbReference type="Proteomes" id="UP000707535">
    <property type="component" value="Unassembled WGS sequence"/>
</dbReference>
<dbReference type="Pfam" id="PF10665">
    <property type="entry name" value="Minor_capsid_1"/>
    <property type="match status" value="1"/>
</dbReference>
<reference evidence="1" key="1">
    <citation type="journal article" date="2021" name="PeerJ">
        <title>Extensive microbial diversity within the chicken gut microbiome revealed by metagenomics and culture.</title>
        <authorList>
            <person name="Gilroy R."/>
            <person name="Ravi A."/>
            <person name="Getino M."/>
            <person name="Pursley I."/>
            <person name="Horton D.L."/>
            <person name="Alikhan N.F."/>
            <person name="Baker D."/>
            <person name="Gharbi K."/>
            <person name="Hall N."/>
            <person name="Watson M."/>
            <person name="Adriaenssens E.M."/>
            <person name="Foster-Nyarko E."/>
            <person name="Jarju S."/>
            <person name="Secka A."/>
            <person name="Antonio M."/>
            <person name="Oren A."/>
            <person name="Chaudhuri R.R."/>
            <person name="La Ragione R."/>
            <person name="Hildebrand F."/>
            <person name="Pallen M.J."/>
        </authorList>
    </citation>
    <scope>NUCLEOTIDE SEQUENCE</scope>
    <source>
        <strain evidence="1">CHK174-6876</strain>
    </source>
</reference>
<protein>
    <submittedName>
        <fullName evidence="1">Minor capsid protein</fullName>
    </submittedName>
</protein>
<proteinExistence type="predicted"/>
<name>A0A921FBG3_9LACO</name>
<sequence>MRLPIPESMCNQSVILTKIYQSETDDYNRPKKDKPVTITNCVLQLATQYTGTNENRQLIANGAVYFYAAVSSPFPELTKDNLGSVIEYDGQNYTLKTINEYHEPLSNELYGYKLEVL</sequence>
<evidence type="ECO:0000313" key="1">
    <source>
        <dbReference type="EMBL" id="HJE97933.1"/>
    </source>
</evidence>
<reference evidence="1" key="2">
    <citation type="submission" date="2021-09" db="EMBL/GenBank/DDBJ databases">
        <authorList>
            <person name="Gilroy R."/>
        </authorList>
    </citation>
    <scope>NUCLEOTIDE SEQUENCE</scope>
    <source>
        <strain evidence="1">CHK174-6876</strain>
    </source>
</reference>
<comment type="caution">
    <text evidence="1">The sequence shown here is derived from an EMBL/GenBank/DDBJ whole genome shotgun (WGS) entry which is preliminary data.</text>
</comment>